<dbReference type="InParanoid" id="C5E335"/>
<dbReference type="SUPFAM" id="SSF75553">
    <property type="entry name" value="Smc hinge domain"/>
    <property type="match status" value="1"/>
</dbReference>
<feature type="coiled-coil region" evidence="9">
    <location>
        <begin position="406"/>
        <end position="440"/>
    </location>
</feature>
<dbReference type="InterPro" id="IPR024704">
    <property type="entry name" value="SMC"/>
</dbReference>
<proteinExistence type="inferred from homology"/>
<keyword evidence="5 9" id="KW-0175">Coiled coil</keyword>
<dbReference type="GO" id="GO:0007059">
    <property type="term" value="P:chromosome segregation"/>
    <property type="evidence" value="ECO:0007669"/>
    <property type="project" value="UniProtKB-ARBA"/>
</dbReference>
<dbReference type="GO" id="GO:0051276">
    <property type="term" value="P:chromosome organization"/>
    <property type="evidence" value="ECO:0007669"/>
    <property type="project" value="InterPro"/>
</dbReference>
<dbReference type="AlphaFoldDB" id="C5E335"/>
<organism evidence="12 13">
    <name type="scientific">Lachancea thermotolerans (strain ATCC 56472 / CBS 6340 / NRRL Y-8284)</name>
    <name type="common">Yeast</name>
    <name type="synonym">Kluyveromyces thermotolerans</name>
    <dbReference type="NCBI Taxonomy" id="559295"/>
    <lineage>
        <taxon>Eukaryota</taxon>
        <taxon>Fungi</taxon>
        <taxon>Dikarya</taxon>
        <taxon>Ascomycota</taxon>
        <taxon>Saccharomycotina</taxon>
        <taxon>Saccharomycetes</taxon>
        <taxon>Saccharomycetales</taxon>
        <taxon>Saccharomycetaceae</taxon>
        <taxon>Lachancea</taxon>
    </lineage>
</organism>
<feature type="compositionally biased region" description="Gly residues" evidence="10">
    <location>
        <begin position="1076"/>
        <end position="1086"/>
    </location>
</feature>
<dbReference type="GO" id="GO:0016887">
    <property type="term" value="F:ATP hydrolysis activity"/>
    <property type="evidence" value="ECO:0007669"/>
    <property type="project" value="InterPro"/>
</dbReference>
<keyword evidence="7" id="KW-0131">Cell cycle</keyword>
<gene>
    <name evidence="12" type="ordered locus">KLTH0H09966g</name>
</gene>
<evidence type="ECO:0000259" key="11">
    <source>
        <dbReference type="SMART" id="SM00968"/>
    </source>
</evidence>
<keyword evidence="6 8" id="KW-0539">Nucleus</keyword>
<evidence type="ECO:0000256" key="10">
    <source>
        <dbReference type="SAM" id="MobiDB-lite"/>
    </source>
</evidence>
<dbReference type="Gene3D" id="3.30.70.1620">
    <property type="match status" value="1"/>
</dbReference>
<feature type="coiled-coil region" evidence="9">
    <location>
        <begin position="185"/>
        <end position="378"/>
    </location>
</feature>
<dbReference type="SMART" id="SM00968">
    <property type="entry name" value="SMC_hinge"/>
    <property type="match status" value="1"/>
</dbReference>
<comment type="similarity">
    <text evidence="2">Belongs to the SMC family. SMC3 subfamily.</text>
</comment>
<dbReference type="InterPro" id="IPR041741">
    <property type="entry name" value="SMC3_ABC_euk"/>
</dbReference>
<keyword evidence="4" id="KW-0498">Mitosis</keyword>
<evidence type="ECO:0000256" key="2">
    <source>
        <dbReference type="ARBA" id="ARBA00005917"/>
    </source>
</evidence>
<dbReference type="EMBL" id="CU928180">
    <property type="protein sequence ID" value="CAR30446.1"/>
    <property type="molecule type" value="Genomic_DNA"/>
</dbReference>
<dbReference type="STRING" id="559295.C5E335"/>
<feature type="region of interest" description="Disordered" evidence="10">
    <location>
        <begin position="1069"/>
        <end position="1091"/>
    </location>
</feature>
<evidence type="ECO:0000256" key="6">
    <source>
        <dbReference type="ARBA" id="ARBA00023242"/>
    </source>
</evidence>
<keyword evidence="3" id="KW-0132">Cell division</keyword>
<dbReference type="FunFam" id="3.40.50.300:FF:000370">
    <property type="entry name" value="Structural maintenance of chromosomes 3"/>
    <property type="match status" value="1"/>
</dbReference>
<feature type="coiled-coil region" evidence="9">
    <location>
        <begin position="688"/>
        <end position="750"/>
    </location>
</feature>
<evidence type="ECO:0000256" key="4">
    <source>
        <dbReference type="ARBA" id="ARBA00022776"/>
    </source>
</evidence>
<protein>
    <recommendedName>
        <fullName evidence="8">Structural maintenance of chromosomes protein</fullName>
    </recommendedName>
</protein>
<feature type="coiled-coil region" evidence="9">
    <location>
        <begin position="991"/>
        <end position="1039"/>
    </location>
</feature>
<dbReference type="InterPro" id="IPR003395">
    <property type="entry name" value="RecF/RecN/SMC_N"/>
</dbReference>
<dbReference type="PANTHER" id="PTHR43977">
    <property type="entry name" value="STRUCTURAL MAINTENANCE OF CHROMOSOMES PROTEIN 3"/>
    <property type="match status" value="1"/>
</dbReference>
<comment type="subcellular location">
    <subcellularLocation>
        <location evidence="1 8">Nucleus</location>
    </subcellularLocation>
</comment>
<evidence type="ECO:0000256" key="3">
    <source>
        <dbReference type="ARBA" id="ARBA00022618"/>
    </source>
</evidence>
<evidence type="ECO:0000256" key="8">
    <source>
        <dbReference type="PIRNR" id="PIRNR005719"/>
    </source>
</evidence>
<evidence type="ECO:0000256" key="7">
    <source>
        <dbReference type="ARBA" id="ARBA00023306"/>
    </source>
</evidence>
<keyword evidence="13" id="KW-1185">Reference proteome</keyword>
<feature type="coiled-coil region" evidence="9">
    <location>
        <begin position="888"/>
        <end position="929"/>
    </location>
</feature>
<dbReference type="GO" id="GO:0005524">
    <property type="term" value="F:ATP binding"/>
    <property type="evidence" value="ECO:0007669"/>
    <property type="project" value="InterPro"/>
</dbReference>
<dbReference type="Proteomes" id="UP000002036">
    <property type="component" value="Chromosome H"/>
</dbReference>
<dbReference type="Gene3D" id="1.20.1060.20">
    <property type="match status" value="1"/>
</dbReference>
<dbReference type="Gene3D" id="3.40.50.300">
    <property type="entry name" value="P-loop containing nucleotide triphosphate hydrolases"/>
    <property type="match status" value="2"/>
</dbReference>
<dbReference type="RefSeq" id="XP_002556308.1">
    <property type="nucleotide sequence ID" value="XM_002556262.1"/>
</dbReference>
<dbReference type="PIRSF" id="PIRSF005719">
    <property type="entry name" value="SMC"/>
    <property type="match status" value="1"/>
</dbReference>
<dbReference type="InterPro" id="IPR036277">
    <property type="entry name" value="SMC_hinge_sf"/>
</dbReference>
<dbReference type="FunCoup" id="C5E335">
    <property type="interactions" value="1381"/>
</dbReference>
<reference evidence="12 13" key="1">
    <citation type="journal article" date="2009" name="Genome Res.">
        <title>Comparative genomics of protoploid Saccharomycetaceae.</title>
        <authorList>
            <consortium name="The Genolevures Consortium"/>
            <person name="Souciet J.-L."/>
            <person name="Dujon B."/>
            <person name="Gaillardin C."/>
            <person name="Johnston M."/>
            <person name="Baret P.V."/>
            <person name="Cliften P."/>
            <person name="Sherman D.J."/>
            <person name="Weissenbach J."/>
            <person name="Westhof E."/>
            <person name="Wincker P."/>
            <person name="Jubin C."/>
            <person name="Poulain J."/>
            <person name="Barbe V."/>
            <person name="Segurens B."/>
            <person name="Artiguenave F."/>
            <person name="Anthouard V."/>
            <person name="Vacherie B."/>
            <person name="Val M.-E."/>
            <person name="Fulton R.S."/>
            <person name="Minx P."/>
            <person name="Wilson R."/>
            <person name="Durrens P."/>
            <person name="Jean G."/>
            <person name="Marck C."/>
            <person name="Martin T."/>
            <person name="Nikolski M."/>
            <person name="Rolland T."/>
            <person name="Seret M.-L."/>
            <person name="Casaregola S."/>
            <person name="Despons L."/>
            <person name="Fairhead C."/>
            <person name="Fischer G."/>
            <person name="Lafontaine I."/>
            <person name="Leh V."/>
            <person name="Lemaire M."/>
            <person name="de Montigny J."/>
            <person name="Neuveglise C."/>
            <person name="Thierry A."/>
            <person name="Blanc-Lenfle I."/>
            <person name="Bleykasten C."/>
            <person name="Diffels J."/>
            <person name="Fritsch E."/>
            <person name="Frangeul L."/>
            <person name="Goeffon A."/>
            <person name="Jauniaux N."/>
            <person name="Kachouri-Lafond R."/>
            <person name="Payen C."/>
            <person name="Potier S."/>
            <person name="Pribylova L."/>
            <person name="Ozanne C."/>
            <person name="Richard G.-F."/>
            <person name="Sacerdot C."/>
            <person name="Straub M.-L."/>
            <person name="Talla E."/>
        </authorList>
    </citation>
    <scope>NUCLEOTIDE SEQUENCE [LARGE SCALE GENOMIC DNA]</scope>
    <source>
        <strain evidence="13">ATCC 56472 / CBS 6340 / NRRL Y-8284</strain>
    </source>
</reference>
<feature type="domain" description="SMC hinge" evidence="11">
    <location>
        <begin position="533"/>
        <end position="648"/>
    </location>
</feature>
<dbReference type="KEGG" id="lth:KLTH0H09966g"/>
<name>C5E335_LACTC</name>
<dbReference type="InterPro" id="IPR010935">
    <property type="entry name" value="SMC_hinge"/>
</dbReference>
<dbReference type="GO" id="GO:0005694">
    <property type="term" value="C:chromosome"/>
    <property type="evidence" value="ECO:0007669"/>
    <property type="project" value="InterPro"/>
</dbReference>
<evidence type="ECO:0000256" key="9">
    <source>
        <dbReference type="SAM" id="Coils"/>
    </source>
</evidence>
<dbReference type="GO" id="GO:0051301">
    <property type="term" value="P:cell division"/>
    <property type="evidence" value="ECO:0007669"/>
    <property type="project" value="UniProtKB-KW"/>
</dbReference>
<evidence type="ECO:0000313" key="12">
    <source>
        <dbReference type="EMBL" id="CAR30446.1"/>
    </source>
</evidence>
<sequence length="1224" mass="139236">MYIKSVVIQGFKTYKNTTSVEGLSPRFNVIIGGNGSGKSNFFAAVRFVLSDDYSNLKREERQGLIHQGTGSVMSAYVEIIFHDPSGQMMITSGIPMTEEHIVRVRRTIGLKKDEYSVNGKTCHKSDISRMFESVGFSAVNPYNIVPQGRIVAVTNAKDRERLALLEEVVGAKSFEIKLRESAKKMEATNRDRTRIDSELAELRTRLDELNEERQELEKYQKLERDRRIFQFVLYDRELNEVTSQIESLEDEYNHVLQSSEEFLQELYKREELIENVTKNISNIETELRVKESMDLQQEKSRLQEISKRKADLEVHLEEAKRQAEAHKKQTSVDQNNLKTVEEEIEKKSLQLERLIPRFEQLKSESQEFESQLSNYQRSQREIVSKRGIYAQFKSKVERDEWLKNEIASLKAQHQDLAEQLAALTREKEQTGSEVEVFNEEITELNDSVRGPGIQAELQDLQSHLDSLKQSYLGKIDERKELWRAEQKFLTVSDALNDGVKRSERNLSETMDRGLASGLRAVREISERLKLPADSVHGPLGELIKVNEKYKACAEAVGGNALLHVVVDTDETASILMEELYNTKAGRVTFIPLNRIADSNPVTFPDNSQAECTPLIWKMKYEKRFEKAVRHVFGRTIVVRDIGTGSKLAKSFNLDAVTLDGDRTDKRGLITGGYHDYHKRNRLDCLKEMSAAKRQLLEATKNLDAARGQITAIDTEIDQINDEIKTQSSRKEAILSNIENMRAKLNKKTAERALKKEILDSITTKHARMETSLKLNEEKTERFETDLNKPFEKGLSDEEEQTLKSLADKMRAVSEPLSVTADALNELTLKIDLLKAELGVKLVPQKKEIEDRISQASGSKRLASSEELSQISTELEKLASREHELQTSLQGISDNIASLNEEKENNQQILEKANSQQRALLKKLDGYQKDAEKSVIRKTTLVSRRDEVQQKISEIGLLSEESLDRHQNLDSEEVLRRLNEVNDKISKTSNVNRRAIENFRKFNEKREELENRAEELARSKESIEELVDSLKKQKIEAVEATFSKVANNFTHIFEKLVPAGVGKLVIHRNESTRNASGGRGPQQGSGASGNEDDSIETMYSGVSISVSFNSKNNEQLYVEQLSGGQKTVCAIALILAIQMVDPAPFYLFDEIDAALDKQYRTSVANVIKELSVHAQFICTTFRSDMLQVADSFYRVRFDNKISEISAVSQQDAIRFIKGKSRMGEL</sequence>
<dbReference type="Pfam" id="PF02463">
    <property type="entry name" value="SMC_N"/>
    <property type="match status" value="1"/>
</dbReference>
<accession>C5E335</accession>
<dbReference type="CDD" id="cd03272">
    <property type="entry name" value="ABC_SMC3_euk"/>
    <property type="match status" value="1"/>
</dbReference>
<dbReference type="InterPro" id="IPR027417">
    <property type="entry name" value="P-loop_NTPase"/>
</dbReference>
<dbReference type="SUPFAM" id="SSF52540">
    <property type="entry name" value="P-loop containing nucleoside triphosphate hydrolases"/>
    <property type="match status" value="1"/>
</dbReference>
<dbReference type="GeneID" id="8294634"/>
<evidence type="ECO:0000256" key="5">
    <source>
        <dbReference type="ARBA" id="ARBA00023054"/>
    </source>
</evidence>
<dbReference type="OMA" id="GQKTVCA"/>
<evidence type="ECO:0000256" key="1">
    <source>
        <dbReference type="ARBA" id="ARBA00004123"/>
    </source>
</evidence>
<dbReference type="GO" id="GO:0005634">
    <property type="term" value="C:nucleus"/>
    <property type="evidence" value="ECO:0007669"/>
    <property type="project" value="UniProtKB-SubCell"/>
</dbReference>
<dbReference type="HOGENOM" id="CLU_001042_5_0_1"/>
<dbReference type="OrthoDB" id="431497at2759"/>
<dbReference type="Pfam" id="PF06470">
    <property type="entry name" value="SMC_hinge"/>
    <property type="match status" value="1"/>
</dbReference>
<evidence type="ECO:0000313" key="13">
    <source>
        <dbReference type="Proteomes" id="UP000002036"/>
    </source>
</evidence>
<dbReference type="eggNOG" id="KOG0964">
    <property type="taxonomic scope" value="Eukaryota"/>
</dbReference>